<feature type="domain" description="Ferric reductase NAD binding" evidence="3">
    <location>
        <begin position="9"/>
        <end position="266"/>
    </location>
</feature>
<feature type="transmembrane region" description="Helical" evidence="2">
    <location>
        <begin position="126"/>
        <end position="148"/>
    </location>
</feature>
<keyword evidence="5" id="KW-1185">Reference proteome</keyword>
<protein>
    <recommendedName>
        <fullName evidence="3">Ferric reductase NAD binding domain-containing protein</fullName>
    </recommendedName>
</protein>
<evidence type="ECO:0000256" key="1">
    <source>
        <dbReference type="ARBA" id="ARBA00023002"/>
    </source>
</evidence>
<organism evidence="4 5">
    <name type="scientific">Stylosanthes scabra</name>
    <dbReference type="NCBI Taxonomy" id="79078"/>
    <lineage>
        <taxon>Eukaryota</taxon>
        <taxon>Viridiplantae</taxon>
        <taxon>Streptophyta</taxon>
        <taxon>Embryophyta</taxon>
        <taxon>Tracheophyta</taxon>
        <taxon>Spermatophyta</taxon>
        <taxon>Magnoliopsida</taxon>
        <taxon>eudicotyledons</taxon>
        <taxon>Gunneridae</taxon>
        <taxon>Pentapetalae</taxon>
        <taxon>rosids</taxon>
        <taxon>fabids</taxon>
        <taxon>Fabales</taxon>
        <taxon>Fabaceae</taxon>
        <taxon>Papilionoideae</taxon>
        <taxon>50 kb inversion clade</taxon>
        <taxon>dalbergioids sensu lato</taxon>
        <taxon>Dalbergieae</taxon>
        <taxon>Pterocarpus clade</taxon>
        <taxon>Stylosanthes</taxon>
    </lineage>
</organism>
<dbReference type="EMBL" id="JASCZI010271948">
    <property type="protein sequence ID" value="MED6218176.1"/>
    <property type="molecule type" value="Genomic_DNA"/>
</dbReference>
<keyword evidence="2" id="KW-1133">Transmembrane helix</keyword>
<keyword evidence="2" id="KW-0472">Membrane</keyword>
<comment type="caution">
    <text evidence="4">The sequence shown here is derived from an EMBL/GenBank/DDBJ whole genome shotgun (WGS) entry which is preliminary data.</text>
</comment>
<evidence type="ECO:0000313" key="5">
    <source>
        <dbReference type="Proteomes" id="UP001341840"/>
    </source>
</evidence>
<dbReference type="SUPFAM" id="SSF52343">
    <property type="entry name" value="Ferredoxin reductase-like, C-terminal NADP-linked domain"/>
    <property type="match status" value="1"/>
</dbReference>
<dbReference type="Pfam" id="PF08030">
    <property type="entry name" value="NAD_binding_6"/>
    <property type="match status" value="1"/>
</dbReference>
<name>A0ABU6Z7A8_9FABA</name>
<sequence>MLYIYICRYETLLLVAGGSGITPFLSILAELNSSTSKSRFPSRVHLVYVIKKAQDFCLLHPISHLLVNHSTESCHLNLKLFVTQETQAGVGIKELLNEFSKVRTLQLGKVCSNYAVHGPESPSCMAAIAGMSSIIFLVFVICLNHVIIPSGKHSKLLKQKTPSWIVDLLLIAAFVLALTCSSFAAILLRWRRLKKGIQVISEKGMKPLDLSSAEIRNALEEHQVHFGGRPNFEDVFGKFHEETCGSNIGVLVCGPESMKESVAAACRKESKCLKLGGGKRTEPCFTFHSLNFTL</sequence>
<dbReference type="PANTHER" id="PTHR11972">
    <property type="entry name" value="NADPH OXIDASE"/>
    <property type="match status" value="1"/>
</dbReference>
<dbReference type="PANTHER" id="PTHR11972:SF155">
    <property type="entry name" value="FERRIC REDUCTION OXIDASE 8, MITOCHONDRIAL"/>
    <property type="match status" value="1"/>
</dbReference>
<dbReference type="InterPro" id="IPR039261">
    <property type="entry name" value="FNR_nucleotide-bd"/>
</dbReference>
<feature type="transmembrane region" description="Helical" evidence="2">
    <location>
        <begin position="168"/>
        <end position="188"/>
    </location>
</feature>
<gene>
    <name evidence="4" type="ORF">PIB30_024501</name>
</gene>
<reference evidence="4 5" key="1">
    <citation type="journal article" date="2023" name="Plants (Basel)">
        <title>Bridging the Gap: Combining Genomics and Transcriptomics Approaches to Understand Stylosanthes scabra, an Orphan Legume from the Brazilian Caatinga.</title>
        <authorList>
            <person name="Ferreira-Neto J.R.C."/>
            <person name="da Silva M.D."/>
            <person name="Binneck E."/>
            <person name="de Melo N.F."/>
            <person name="da Silva R.H."/>
            <person name="de Melo A.L.T.M."/>
            <person name="Pandolfi V."/>
            <person name="Bustamante F.O."/>
            <person name="Brasileiro-Vidal A.C."/>
            <person name="Benko-Iseppon A.M."/>
        </authorList>
    </citation>
    <scope>NUCLEOTIDE SEQUENCE [LARGE SCALE GENOMIC DNA]</scope>
    <source>
        <tissue evidence="4">Leaves</tissue>
    </source>
</reference>
<dbReference type="InterPro" id="IPR013121">
    <property type="entry name" value="Fe_red_NAD-bd_6"/>
</dbReference>
<evidence type="ECO:0000256" key="2">
    <source>
        <dbReference type="SAM" id="Phobius"/>
    </source>
</evidence>
<dbReference type="Proteomes" id="UP001341840">
    <property type="component" value="Unassembled WGS sequence"/>
</dbReference>
<evidence type="ECO:0000313" key="4">
    <source>
        <dbReference type="EMBL" id="MED6218176.1"/>
    </source>
</evidence>
<keyword evidence="2" id="KW-0812">Transmembrane</keyword>
<evidence type="ECO:0000259" key="3">
    <source>
        <dbReference type="Pfam" id="PF08030"/>
    </source>
</evidence>
<keyword evidence="1" id="KW-0560">Oxidoreductase</keyword>
<dbReference type="InterPro" id="IPR050369">
    <property type="entry name" value="RBOH/FRE"/>
</dbReference>
<proteinExistence type="predicted"/>
<accession>A0ABU6Z7A8</accession>
<dbReference type="Gene3D" id="3.40.50.80">
    <property type="entry name" value="Nucleotide-binding domain of ferredoxin-NADP reductase (FNR) module"/>
    <property type="match status" value="2"/>
</dbReference>